<dbReference type="AlphaFoldDB" id="A0A0N4ZAY8"/>
<reference evidence="2" key="1">
    <citation type="submission" date="2017-02" db="UniProtKB">
        <authorList>
            <consortium name="WormBaseParasite"/>
        </authorList>
    </citation>
    <scope>IDENTIFICATION</scope>
</reference>
<protein>
    <submittedName>
        <fullName evidence="2">Uncharacterized protein</fullName>
    </submittedName>
</protein>
<organism evidence="1 2">
    <name type="scientific">Parastrongyloides trichosuri</name>
    <name type="common">Possum-specific nematode worm</name>
    <dbReference type="NCBI Taxonomy" id="131310"/>
    <lineage>
        <taxon>Eukaryota</taxon>
        <taxon>Metazoa</taxon>
        <taxon>Ecdysozoa</taxon>
        <taxon>Nematoda</taxon>
        <taxon>Chromadorea</taxon>
        <taxon>Rhabditida</taxon>
        <taxon>Tylenchina</taxon>
        <taxon>Panagrolaimomorpha</taxon>
        <taxon>Strongyloidoidea</taxon>
        <taxon>Strongyloididae</taxon>
        <taxon>Parastrongyloides</taxon>
    </lineage>
</organism>
<accession>A0A0N4ZAY8</accession>
<name>A0A0N4ZAY8_PARTI</name>
<evidence type="ECO:0000313" key="2">
    <source>
        <dbReference type="WBParaSite" id="PTRK_0000470200.1"/>
    </source>
</evidence>
<sequence>MLNLLEGARDFFGYKDYSSDNNLNITTYPELGETENYTDSEYDYTNNEIRNKSNIILNLTTTESSIKTTSFNNVTTLSKMLTTRISNIRTSVTSPTPPKLPPSTSMPLEIKLSSPSLTTEKVIYMPARAYSIYQKVLAELKRNSLKPANDTVKQVHNYQETLYNNTLQFQEGLDNAKII</sequence>
<proteinExistence type="predicted"/>
<dbReference type="Proteomes" id="UP000038045">
    <property type="component" value="Unplaced"/>
</dbReference>
<dbReference type="WBParaSite" id="PTRK_0000470200.1">
    <property type="protein sequence ID" value="PTRK_0000470200.1"/>
    <property type="gene ID" value="PTRK_0000470200"/>
</dbReference>
<evidence type="ECO:0000313" key="1">
    <source>
        <dbReference type="Proteomes" id="UP000038045"/>
    </source>
</evidence>
<keyword evidence="1" id="KW-1185">Reference proteome</keyword>